<evidence type="ECO:0000313" key="2">
    <source>
        <dbReference type="Proteomes" id="UP000471293"/>
    </source>
</evidence>
<sequence>MTPGVGVNPFVAEPGGAVRKVIYPVAGESMLKALAAKTAANEARYRARGRTVLRSSYSKPLAADDAILRPQDPGRSFSGFCHQFAPRTERRWGGTIGLIGILKEAEFATGFTGE</sequence>
<dbReference type="AlphaFoldDB" id="A0A6N9U7X2"/>
<protein>
    <submittedName>
        <fullName evidence="1">Uncharacterized protein</fullName>
    </submittedName>
</protein>
<evidence type="ECO:0000313" key="1">
    <source>
        <dbReference type="EMBL" id="NEA16905.1"/>
    </source>
</evidence>
<reference evidence="1 2" key="1">
    <citation type="submission" date="2020-01" db="EMBL/GenBank/DDBJ databases">
        <title>Insect and environment-associated Actinomycetes.</title>
        <authorList>
            <person name="Currrie C."/>
            <person name="Chevrette M."/>
            <person name="Carlson C."/>
            <person name="Stubbendieck R."/>
            <person name="Wendt-Pienkowski E."/>
        </authorList>
    </citation>
    <scope>NUCLEOTIDE SEQUENCE [LARGE SCALE GENOMIC DNA]</scope>
    <source>
        <strain evidence="1 2">SID11342</strain>
    </source>
</reference>
<organism evidence="1 2">
    <name type="scientific">Streptomyces halstedii</name>
    <dbReference type="NCBI Taxonomy" id="1944"/>
    <lineage>
        <taxon>Bacteria</taxon>
        <taxon>Bacillati</taxon>
        <taxon>Actinomycetota</taxon>
        <taxon>Actinomycetes</taxon>
        <taxon>Kitasatosporales</taxon>
        <taxon>Streptomycetaceae</taxon>
        <taxon>Streptomyces</taxon>
    </lineage>
</organism>
<name>A0A6N9U7X2_STRHA</name>
<dbReference type="EMBL" id="JAAGLQ010000303">
    <property type="protein sequence ID" value="NEA16905.1"/>
    <property type="molecule type" value="Genomic_DNA"/>
</dbReference>
<comment type="caution">
    <text evidence="1">The sequence shown here is derived from an EMBL/GenBank/DDBJ whole genome shotgun (WGS) entry which is preliminary data.</text>
</comment>
<gene>
    <name evidence="1" type="ORF">G3I29_15520</name>
</gene>
<dbReference type="RefSeq" id="WP_164345296.1">
    <property type="nucleotide sequence ID" value="NZ_JAAGLQ010000303.1"/>
</dbReference>
<dbReference type="Proteomes" id="UP000471293">
    <property type="component" value="Unassembled WGS sequence"/>
</dbReference>
<proteinExistence type="predicted"/>
<accession>A0A6N9U7X2</accession>